<keyword evidence="2" id="KW-1185">Reference proteome</keyword>
<protein>
    <submittedName>
        <fullName evidence="1">Uncharacterized protein</fullName>
    </submittedName>
</protein>
<accession>A0ABQ9JAI1</accession>
<reference evidence="1" key="1">
    <citation type="journal article" date="2023" name="Insect Mol. Biol.">
        <title>Genome sequencing provides insights into the evolution of gene families encoding plant cell wall-degrading enzymes in longhorned beetles.</title>
        <authorList>
            <person name="Shin N.R."/>
            <person name="Okamura Y."/>
            <person name="Kirsch R."/>
            <person name="Pauchet Y."/>
        </authorList>
    </citation>
    <scope>NUCLEOTIDE SEQUENCE</scope>
    <source>
        <strain evidence="1">MMC_N1</strain>
    </source>
</reference>
<dbReference type="PANTHER" id="PTHR37685:SF1">
    <property type="entry name" value="GEO11136P1-RELATED"/>
    <property type="match status" value="1"/>
</dbReference>
<dbReference type="PANTHER" id="PTHR37685">
    <property type="entry name" value="GEO11136P1-RELATED"/>
    <property type="match status" value="1"/>
</dbReference>
<proteinExistence type="predicted"/>
<comment type="caution">
    <text evidence="1">The sequence shown here is derived from an EMBL/GenBank/DDBJ whole genome shotgun (WGS) entry which is preliminary data.</text>
</comment>
<gene>
    <name evidence="1" type="ORF">NQ317_012920</name>
</gene>
<name>A0ABQ9JAI1_9CUCU</name>
<dbReference type="InterPro" id="IPR031734">
    <property type="entry name" value="MBF2"/>
</dbReference>
<evidence type="ECO:0000313" key="1">
    <source>
        <dbReference type="EMBL" id="KAJ8974940.1"/>
    </source>
</evidence>
<dbReference type="Proteomes" id="UP001162164">
    <property type="component" value="Unassembled WGS sequence"/>
</dbReference>
<evidence type="ECO:0000313" key="2">
    <source>
        <dbReference type="Proteomes" id="UP001162164"/>
    </source>
</evidence>
<dbReference type="EMBL" id="JAPWTJ010000906">
    <property type="protein sequence ID" value="KAJ8974940.1"/>
    <property type="molecule type" value="Genomic_DNA"/>
</dbReference>
<sequence>MLPQKKTWLINQEANHTICSSEGAILSTPYCTRENIILTNDGKSHVSANIRVNVDGDVYINCVNIYDQVSDGKGGYPSFSAGGVGRNFVEFNVMTDYGKGFHFFIQIYGHVKRDKNKKK</sequence>
<dbReference type="Pfam" id="PF15868">
    <property type="entry name" value="MBF2"/>
    <property type="match status" value="1"/>
</dbReference>
<organism evidence="1 2">
    <name type="scientific">Molorchus minor</name>
    <dbReference type="NCBI Taxonomy" id="1323400"/>
    <lineage>
        <taxon>Eukaryota</taxon>
        <taxon>Metazoa</taxon>
        <taxon>Ecdysozoa</taxon>
        <taxon>Arthropoda</taxon>
        <taxon>Hexapoda</taxon>
        <taxon>Insecta</taxon>
        <taxon>Pterygota</taxon>
        <taxon>Neoptera</taxon>
        <taxon>Endopterygota</taxon>
        <taxon>Coleoptera</taxon>
        <taxon>Polyphaga</taxon>
        <taxon>Cucujiformia</taxon>
        <taxon>Chrysomeloidea</taxon>
        <taxon>Cerambycidae</taxon>
        <taxon>Lamiinae</taxon>
        <taxon>Monochamini</taxon>
        <taxon>Molorchus</taxon>
    </lineage>
</organism>